<dbReference type="PRINTS" id="PR00081">
    <property type="entry name" value="GDHRDH"/>
</dbReference>
<name>A0A4T0VCF7_9PEZI</name>
<comment type="similarity">
    <text evidence="1 3">Belongs to the short-chain dehydrogenases/reductases (SDR) family.</text>
</comment>
<dbReference type="Gene3D" id="3.40.50.720">
    <property type="entry name" value="NAD(P)-binding Rossmann-like Domain"/>
    <property type="match status" value="1"/>
</dbReference>
<reference evidence="4 5" key="1">
    <citation type="journal article" date="2019" name="Genome Biol. Evol.">
        <title>Genomic Plasticity Mediated by Transposable Elements in the Plant Pathogenic Fungus Colletotrichum higginsianum.</title>
        <authorList>
            <person name="Tsushima A."/>
            <person name="Gan P."/>
            <person name="Kumakura N."/>
            <person name="Narusaka M."/>
            <person name="Takano Y."/>
            <person name="Narusaka Y."/>
            <person name="Shirasu K."/>
        </authorList>
    </citation>
    <scope>NUCLEOTIDE SEQUENCE [LARGE SCALE GENOMIC DNA]</scope>
    <source>
        <strain evidence="4 5">MAFF305635-RFP</strain>
    </source>
</reference>
<dbReference type="GO" id="GO:0016491">
    <property type="term" value="F:oxidoreductase activity"/>
    <property type="evidence" value="ECO:0007669"/>
    <property type="project" value="UniProtKB-KW"/>
</dbReference>
<dbReference type="PANTHER" id="PTHR24320">
    <property type="entry name" value="RETINOL DEHYDROGENASE"/>
    <property type="match status" value="1"/>
</dbReference>
<evidence type="ECO:0000313" key="4">
    <source>
        <dbReference type="EMBL" id="TIC89648.1"/>
    </source>
</evidence>
<proteinExistence type="inferred from homology"/>
<dbReference type="InterPro" id="IPR002347">
    <property type="entry name" value="SDR_fam"/>
</dbReference>
<sequence length="334" mass="36924">MAPAYNQETRASELVPLYAPYIAGKTILVTGVSPGSIGDSFVKQVAVAKPAVFVLAGRSPSKFQRLVNDLATEHPEIKVKSLVLDLASFANVRKAAEEVNTWADVPQIDVLVNNAGIMAGSYKLTEDGFESQFQTNHLGHFLFTNLIMPKVRASASPRIVNVSSSAHRLHHVRWTDYNFNEGKHYEKWMGYGQSKTANSLFSVALAERLGDHTAQNGLTAFSLCPGYVPTNLGAHEAHDFPAFLEDLRKADVLAGSKYMWGLGHIKAKDLDLGVATHVFAAFAPELRENNGEYLTDCHIADPWKEEVFSWARSKVDAEMLWALSEKLVGQEFRY</sequence>
<dbReference type="Proteomes" id="UP000305883">
    <property type="component" value="Unassembled WGS sequence"/>
</dbReference>
<evidence type="ECO:0000256" key="1">
    <source>
        <dbReference type="ARBA" id="ARBA00006484"/>
    </source>
</evidence>
<dbReference type="Pfam" id="PF00106">
    <property type="entry name" value="adh_short"/>
    <property type="match status" value="1"/>
</dbReference>
<keyword evidence="2" id="KW-0560">Oxidoreductase</keyword>
<protein>
    <submittedName>
        <fullName evidence="4">Short-chain dehydrogenase TIC 32, chloroplastic</fullName>
    </submittedName>
</protein>
<dbReference type="InterPro" id="IPR036291">
    <property type="entry name" value="NAD(P)-bd_dom_sf"/>
</dbReference>
<dbReference type="SUPFAM" id="SSF51735">
    <property type="entry name" value="NAD(P)-binding Rossmann-fold domains"/>
    <property type="match status" value="1"/>
</dbReference>
<evidence type="ECO:0000256" key="3">
    <source>
        <dbReference type="RuleBase" id="RU000363"/>
    </source>
</evidence>
<gene>
    <name evidence="4" type="ORF">CH35J_012596</name>
</gene>
<accession>A0A4T0VCF7</accession>
<dbReference type="PRINTS" id="PR00080">
    <property type="entry name" value="SDRFAMILY"/>
</dbReference>
<dbReference type="EMBL" id="MWPZ01000014">
    <property type="protein sequence ID" value="TIC89648.1"/>
    <property type="molecule type" value="Genomic_DNA"/>
</dbReference>
<dbReference type="AlphaFoldDB" id="A0A4T0VCF7"/>
<dbReference type="PANTHER" id="PTHR24320:SF283">
    <property type="entry name" value="RETINOL DEHYDROGENASE 11"/>
    <property type="match status" value="1"/>
</dbReference>
<organism evidence="4 5">
    <name type="scientific">Colletotrichum higginsianum</name>
    <dbReference type="NCBI Taxonomy" id="80884"/>
    <lineage>
        <taxon>Eukaryota</taxon>
        <taxon>Fungi</taxon>
        <taxon>Dikarya</taxon>
        <taxon>Ascomycota</taxon>
        <taxon>Pezizomycotina</taxon>
        <taxon>Sordariomycetes</taxon>
        <taxon>Hypocreomycetidae</taxon>
        <taxon>Glomerellales</taxon>
        <taxon>Glomerellaceae</taxon>
        <taxon>Colletotrichum</taxon>
        <taxon>Colletotrichum destructivum species complex</taxon>
    </lineage>
</organism>
<dbReference type="OrthoDB" id="191139at2759"/>
<comment type="caution">
    <text evidence="4">The sequence shown here is derived from an EMBL/GenBank/DDBJ whole genome shotgun (WGS) entry which is preliminary data.</text>
</comment>
<evidence type="ECO:0000313" key="5">
    <source>
        <dbReference type="Proteomes" id="UP000305883"/>
    </source>
</evidence>
<evidence type="ECO:0000256" key="2">
    <source>
        <dbReference type="ARBA" id="ARBA00023002"/>
    </source>
</evidence>